<keyword evidence="5" id="KW-1185">Reference proteome</keyword>
<dbReference type="GO" id="GO:0030246">
    <property type="term" value="F:carbohydrate binding"/>
    <property type="evidence" value="ECO:0007669"/>
    <property type="project" value="InterPro"/>
</dbReference>
<proteinExistence type="predicted"/>
<keyword evidence="1" id="KW-0732">Signal</keyword>
<comment type="caution">
    <text evidence="4">The sequence shown here is derived from an EMBL/GenBank/DDBJ whole genome shotgun (WGS) entry which is preliminary data.</text>
</comment>
<protein>
    <recommendedName>
        <fullName evidence="6">Glycoside hydrolase family 92 protein</fullName>
    </recommendedName>
</protein>
<dbReference type="InterPro" id="IPR014718">
    <property type="entry name" value="GH-type_carb-bd"/>
</dbReference>
<dbReference type="GO" id="GO:0000224">
    <property type="term" value="F:peptide-N4-(N-acetyl-beta-glucosaminyl)asparagine amidase activity"/>
    <property type="evidence" value="ECO:0007669"/>
    <property type="project" value="TreeGrafter"/>
</dbReference>
<dbReference type="GO" id="GO:0005829">
    <property type="term" value="C:cytosol"/>
    <property type="evidence" value="ECO:0007669"/>
    <property type="project" value="TreeGrafter"/>
</dbReference>
<organism evidence="4 5">
    <name type="scientific">Paramarasmius palmivorus</name>
    <dbReference type="NCBI Taxonomy" id="297713"/>
    <lineage>
        <taxon>Eukaryota</taxon>
        <taxon>Fungi</taxon>
        <taxon>Dikarya</taxon>
        <taxon>Basidiomycota</taxon>
        <taxon>Agaricomycotina</taxon>
        <taxon>Agaricomycetes</taxon>
        <taxon>Agaricomycetidae</taxon>
        <taxon>Agaricales</taxon>
        <taxon>Marasmiineae</taxon>
        <taxon>Marasmiaceae</taxon>
        <taxon>Paramarasmius</taxon>
    </lineage>
</organism>
<gene>
    <name evidence="4" type="ORF">VNI00_008625</name>
</gene>
<dbReference type="EMBL" id="JAYKXP010000029">
    <property type="protein sequence ID" value="KAK7043271.1"/>
    <property type="molecule type" value="Genomic_DNA"/>
</dbReference>
<dbReference type="PANTHER" id="PTHR12143:SF25">
    <property type="entry name" value="FAMILY PROTEIN, PUTATIVE (AFU_ORTHOLOGUE AFUA_1G10790)-RELATED"/>
    <property type="match status" value="1"/>
</dbReference>
<evidence type="ECO:0000313" key="5">
    <source>
        <dbReference type="Proteomes" id="UP001383192"/>
    </source>
</evidence>
<reference evidence="4 5" key="1">
    <citation type="submission" date="2024-01" db="EMBL/GenBank/DDBJ databases">
        <title>A draft genome for a cacao thread blight-causing isolate of Paramarasmius palmivorus.</title>
        <authorList>
            <person name="Baruah I.K."/>
            <person name="Bukari Y."/>
            <person name="Amoako-Attah I."/>
            <person name="Meinhardt L.W."/>
            <person name="Bailey B.A."/>
            <person name="Cohen S.P."/>
        </authorList>
    </citation>
    <scope>NUCLEOTIDE SEQUENCE [LARGE SCALE GENOMIC DNA]</scope>
    <source>
        <strain evidence="4 5">GH-12</strain>
    </source>
</reference>
<feature type="signal peptide" evidence="1">
    <location>
        <begin position="1"/>
        <end position="23"/>
    </location>
</feature>
<dbReference type="InterPro" id="IPR012939">
    <property type="entry name" value="Glyco_hydro_92"/>
</dbReference>
<dbReference type="PANTHER" id="PTHR12143">
    <property type="entry name" value="PEPTIDE N-GLYCANASE PNGASE -RELATED"/>
    <property type="match status" value="1"/>
</dbReference>
<dbReference type="AlphaFoldDB" id="A0AAW0CWC6"/>
<sequence>MAPPSASLKLLLSGLALLALVKGQPSPEVQRRISEAIRNAANQSNPDYSAFVNPFIGTDNFGDVCPGASVPFGMVKFSTDLTGYAPAGYVTDPTQKIRGISPLHDSGTGSSLGTYGNFEVMPLLCPDGFDTCTTRLAARERLRKLNTDDATPGYFSQTMDNDIKMEATSTRRAGLERFTFPEGSKPYFVIDLANDLPASFAGGTLDIDPVKGRITIGGRYGSSFGPGRYNYQAFACYDLLDGGKQTLDEYGVWTGDNFGLDAKGLGQTHLNLSLNLIGGIYESGALISYKGTPETITLRVGVSFLSTEQACANAESEVGSSTFEDIVAQSKSLWNERLSKIELDIANTAENITEMFYSSLYRASLTPVGALKV</sequence>
<dbReference type="InterPro" id="IPR050883">
    <property type="entry name" value="PNGase"/>
</dbReference>
<dbReference type="GO" id="GO:0006516">
    <property type="term" value="P:glycoprotein catabolic process"/>
    <property type="evidence" value="ECO:0007669"/>
    <property type="project" value="TreeGrafter"/>
</dbReference>
<accession>A0AAW0CWC6</accession>
<feature type="domain" description="Glycosyl hydrolase family 92 N-terminal" evidence="3">
    <location>
        <begin position="51"/>
        <end position="303"/>
    </location>
</feature>
<dbReference type="InterPro" id="IPR041371">
    <property type="entry name" value="GH92_N"/>
</dbReference>
<dbReference type="Proteomes" id="UP001383192">
    <property type="component" value="Unassembled WGS sequence"/>
</dbReference>
<dbReference type="Pfam" id="PF17678">
    <property type="entry name" value="Glyco_hydro_92N"/>
    <property type="match status" value="1"/>
</dbReference>
<feature type="domain" description="Glycosyl hydrolase family 92" evidence="2">
    <location>
        <begin position="309"/>
        <end position="367"/>
    </location>
</feature>
<evidence type="ECO:0000313" key="4">
    <source>
        <dbReference type="EMBL" id="KAK7043271.1"/>
    </source>
</evidence>
<dbReference type="Gene3D" id="2.70.98.10">
    <property type="match status" value="1"/>
</dbReference>
<evidence type="ECO:0008006" key="6">
    <source>
        <dbReference type="Google" id="ProtNLM"/>
    </source>
</evidence>
<feature type="chain" id="PRO_5043328889" description="Glycoside hydrolase family 92 protein" evidence="1">
    <location>
        <begin position="24"/>
        <end position="373"/>
    </location>
</feature>
<evidence type="ECO:0000259" key="3">
    <source>
        <dbReference type="Pfam" id="PF17678"/>
    </source>
</evidence>
<dbReference type="Pfam" id="PF07971">
    <property type="entry name" value="Glyco_hydro_92"/>
    <property type="match status" value="1"/>
</dbReference>
<evidence type="ECO:0000256" key="1">
    <source>
        <dbReference type="SAM" id="SignalP"/>
    </source>
</evidence>
<name>A0AAW0CWC6_9AGAR</name>
<evidence type="ECO:0000259" key="2">
    <source>
        <dbReference type="Pfam" id="PF07971"/>
    </source>
</evidence>
<dbReference type="GO" id="GO:0005634">
    <property type="term" value="C:nucleus"/>
    <property type="evidence" value="ECO:0007669"/>
    <property type="project" value="TreeGrafter"/>
</dbReference>